<name>A0A0N4VGY4_ENTVE</name>
<evidence type="ECO:0000313" key="4">
    <source>
        <dbReference type="WBParaSite" id="EVEC_0001007301-mRNA-1"/>
    </source>
</evidence>
<dbReference type="Pfam" id="PF01683">
    <property type="entry name" value="EB"/>
    <property type="match status" value="2"/>
</dbReference>
<reference evidence="4" key="1">
    <citation type="submission" date="2017-02" db="UniProtKB">
        <authorList>
            <consortium name="WormBaseParasite"/>
        </authorList>
    </citation>
    <scope>IDENTIFICATION</scope>
</reference>
<proteinExistence type="predicted"/>
<accession>A0A0N4VGY4</accession>
<dbReference type="InterPro" id="IPR006149">
    <property type="entry name" value="EB_dom"/>
</dbReference>
<reference evidence="2 3" key="2">
    <citation type="submission" date="2018-10" db="EMBL/GenBank/DDBJ databases">
        <authorList>
            <consortium name="Pathogen Informatics"/>
        </authorList>
    </citation>
    <scope>NUCLEOTIDE SEQUENCE [LARGE SCALE GENOMIC DNA]</scope>
</reference>
<dbReference type="OrthoDB" id="504708at2759"/>
<feature type="domain" description="EB" evidence="1">
    <location>
        <begin position="89"/>
        <end position="125"/>
    </location>
</feature>
<evidence type="ECO:0000259" key="1">
    <source>
        <dbReference type="Pfam" id="PF01683"/>
    </source>
</evidence>
<dbReference type="Proteomes" id="UP000274131">
    <property type="component" value="Unassembled WGS sequence"/>
</dbReference>
<protein>
    <submittedName>
        <fullName evidence="4">EB domain-containing protein</fullName>
    </submittedName>
</protein>
<evidence type="ECO:0000313" key="2">
    <source>
        <dbReference type="EMBL" id="VDD94679.1"/>
    </source>
</evidence>
<dbReference type="AlphaFoldDB" id="A0A0N4VGY4"/>
<gene>
    <name evidence="2" type="ORF">EVEC_LOCUS9430</name>
</gene>
<sequence>MMIYISVKTVVSLIIVSDWYNAYGLFFKTSSVATPYESCSNGEMCLGLSQCIDGICQCIEGFKPFRGLCQDPNLILQSTVEPVTGVSIALAGQSCANGQPCRSMSRCVDSICTCPYGYRASFGECIRNLTG</sequence>
<dbReference type="WBParaSite" id="EVEC_0001007301-mRNA-1">
    <property type="protein sequence ID" value="EVEC_0001007301-mRNA-1"/>
    <property type="gene ID" value="EVEC_0001007301"/>
</dbReference>
<evidence type="ECO:0000313" key="3">
    <source>
        <dbReference type="Proteomes" id="UP000274131"/>
    </source>
</evidence>
<organism evidence="4">
    <name type="scientific">Enterobius vermicularis</name>
    <name type="common">Human pinworm</name>
    <dbReference type="NCBI Taxonomy" id="51028"/>
    <lineage>
        <taxon>Eukaryota</taxon>
        <taxon>Metazoa</taxon>
        <taxon>Ecdysozoa</taxon>
        <taxon>Nematoda</taxon>
        <taxon>Chromadorea</taxon>
        <taxon>Rhabditida</taxon>
        <taxon>Spirurina</taxon>
        <taxon>Oxyuridomorpha</taxon>
        <taxon>Oxyuroidea</taxon>
        <taxon>Oxyuridae</taxon>
        <taxon>Enterobius</taxon>
    </lineage>
</organism>
<feature type="domain" description="EB" evidence="1">
    <location>
        <begin position="32"/>
        <end position="69"/>
    </location>
</feature>
<dbReference type="EMBL" id="UXUI01010045">
    <property type="protein sequence ID" value="VDD94679.1"/>
    <property type="molecule type" value="Genomic_DNA"/>
</dbReference>
<keyword evidence="3" id="KW-1185">Reference proteome</keyword>